<feature type="coiled-coil region" evidence="1">
    <location>
        <begin position="54"/>
        <end position="81"/>
    </location>
</feature>
<keyword evidence="1" id="KW-0175">Coiled coil</keyword>
<organism evidence="3">
    <name type="scientific">Dichomitus squalens</name>
    <dbReference type="NCBI Taxonomy" id="114155"/>
    <lineage>
        <taxon>Eukaryota</taxon>
        <taxon>Fungi</taxon>
        <taxon>Dikarya</taxon>
        <taxon>Basidiomycota</taxon>
        <taxon>Agaricomycotina</taxon>
        <taxon>Agaricomycetes</taxon>
        <taxon>Polyporales</taxon>
        <taxon>Polyporaceae</taxon>
        <taxon>Dichomitus</taxon>
    </lineage>
</organism>
<reference evidence="3" key="1">
    <citation type="submission" date="2019-01" db="EMBL/GenBank/DDBJ databases">
        <title>Draft genome sequences of three monokaryotic isolates of the white-rot basidiomycete fungus Dichomitus squalens.</title>
        <authorList>
            <consortium name="DOE Joint Genome Institute"/>
            <person name="Lopez S.C."/>
            <person name="Andreopoulos B."/>
            <person name="Pangilinan J."/>
            <person name="Lipzen A."/>
            <person name="Riley R."/>
            <person name="Ahrendt S."/>
            <person name="Ng V."/>
            <person name="Barry K."/>
            <person name="Daum C."/>
            <person name="Grigoriev I.V."/>
            <person name="Hilden K.S."/>
            <person name="Makela M.R."/>
            <person name="de Vries R.P."/>
        </authorList>
    </citation>
    <scope>NUCLEOTIDE SEQUENCE [LARGE SCALE GENOMIC DNA]</scope>
    <source>
        <strain evidence="3">OM18370.1</strain>
    </source>
</reference>
<dbReference type="EMBL" id="ML143432">
    <property type="protein sequence ID" value="TBU27485.1"/>
    <property type="molecule type" value="Genomic_DNA"/>
</dbReference>
<dbReference type="AlphaFoldDB" id="A0A4Q9MJA9"/>
<evidence type="ECO:0000256" key="1">
    <source>
        <dbReference type="SAM" id="Coils"/>
    </source>
</evidence>
<accession>A0A4Q9MJA9</accession>
<protein>
    <submittedName>
        <fullName evidence="3">Uncharacterized protein</fullName>
    </submittedName>
</protein>
<feature type="region of interest" description="Disordered" evidence="2">
    <location>
        <begin position="1"/>
        <end position="21"/>
    </location>
</feature>
<evidence type="ECO:0000256" key="2">
    <source>
        <dbReference type="SAM" id="MobiDB-lite"/>
    </source>
</evidence>
<feature type="compositionally biased region" description="Polar residues" evidence="2">
    <location>
        <begin position="1"/>
        <end position="19"/>
    </location>
</feature>
<name>A0A4Q9MJA9_9APHY</name>
<dbReference type="Proteomes" id="UP000292957">
    <property type="component" value="Unassembled WGS sequence"/>
</dbReference>
<gene>
    <name evidence="3" type="ORF">BD311DRAFT_696618</name>
</gene>
<proteinExistence type="predicted"/>
<sequence>MDIPAGTSTATRNSESSNMDAEAQHFPADRYEMKDEDFLPIRNIPWDRNESCAIETIKAILAEYEKEMRDAARDLELAATLFHADLNVRLKGLSQPKMKEEYVELKNVKAVFLHPKNDRLQGVVQLIFDAVDDYDLSVIGELRMWYVNETSEKEGSLDENYWREQGYRSAQQFADVTRMDHPDATWGFDFA</sequence>
<evidence type="ECO:0000313" key="3">
    <source>
        <dbReference type="EMBL" id="TBU27485.1"/>
    </source>
</evidence>